<feature type="binding site" evidence="10 14">
    <location>
        <begin position="199"/>
        <end position="200"/>
    </location>
    <ligand>
        <name>substrate</name>
    </ligand>
</feature>
<feature type="binding site" evidence="10 13">
    <location>
        <position position="68"/>
    </location>
    <ligand>
        <name>a divalent metal cation</name>
        <dbReference type="ChEBI" id="CHEBI:60240"/>
    </ligand>
</feature>
<feature type="binding site" evidence="10 14">
    <location>
        <begin position="144"/>
        <end position="147"/>
    </location>
    <ligand>
        <name>substrate</name>
    </ligand>
</feature>
<dbReference type="SUPFAM" id="SSF51366">
    <property type="entry name" value="Ribulose-phoshate binding barrel"/>
    <property type="match status" value="1"/>
</dbReference>
<dbReference type="InterPro" id="IPR013785">
    <property type="entry name" value="Aldolase_TIM"/>
</dbReference>
<evidence type="ECO:0000256" key="12">
    <source>
        <dbReference type="PIRSR" id="PIRSR001461-1"/>
    </source>
</evidence>
<comment type="cofactor">
    <cofactor evidence="2">
        <name>Mn(2+)</name>
        <dbReference type="ChEBI" id="CHEBI:29035"/>
    </cofactor>
</comment>
<evidence type="ECO:0000256" key="10">
    <source>
        <dbReference type="HAMAP-Rule" id="MF_02227"/>
    </source>
</evidence>
<dbReference type="AlphaFoldDB" id="A0A412IS52"/>
<comment type="caution">
    <text evidence="15">The sequence shown here is derived from an EMBL/GenBank/DDBJ whole genome shotgun (WGS) entry which is preliminary data.</text>
</comment>
<dbReference type="GO" id="GO:0004750">
    <property type="term" value="F:D-ribulose-phosphate 3-epimerase activity"/>
    <property type="evidence" value="ECO:0007669"/>
    <property type="project" value="UniProtKB-UniRule"/>
</dbReference>
<keyword evidence="9 10" id="KW-0413">Isomerase</keyword>
<organism evidence="15 16">
    <name type="scientific">Coprococcus eutactus</name>
    <dbReference type="NCBI Taxonomy" id="33043"/>
    <lineage>
        <taxon>Bacteria</taxon>
        <taxon>Bacillati</taxon>
        <taxon>Bacillota</taxon>
        <taxon>Clostridia</taxon>
        <taxon>Lachnospirales</taxon>
        <taxon>Lachnospiraceae</taxon>
        <taxon>Coprococcus</taxon>
    </lineage>
</organism>
<comment type="similarity">
    <text evidence="6 10 11">Belongs to the ribulose-phosphate 3-epimerase family.</text>
</comment>
<dbReference type="NCBIfam" id="TIGR01163">
    <property type="entry name" value="rpe"/>
    <property type="match status" value="1"/>
</dbReference>
<evidence type="ECO:0000256" key="2">
    <source>
        <dbReference type="ARBA" id="ARBA00001936"/>
    </source>
</evidence>
<dbReference type="GO" id="GO:0046872">
    <property type="term" value="F:metal ion binding"/>
    <property type="evidence" value="ECO:0007669"/>
    <property type="project" value="UniProtKB-UniRule"/>
</dbReference>
<keyword evidence="13" id="KW-0464">Manganese</keyword>
<dbReference type="GO" id="GO:0005737">
    <property type="term" value="C:cytoplasm"/>
    <property type="evidence" value="ECO:0007669"/>
    <property type="project" value="UniProtKB-ARBA"/>
</dbReference>
<dbReference type="HAMAP" id="MF_02227">
    <property type="entry name" value="RPE"/>
    <property type="match status" value="1"/>
</dbReference>
<feature type="binding site" evidence="14">
    <location>
        <position position="179"/>
    </location>
    <ligand>
        <name>substrate</name>
    </ligand>
</feature>
<dbReference type="InterPro" id="IPR026019">
    <property type="entry name" value="Ribul_P_3_epim"/>
</dbReference>
<dbReference type="PROSITE" id="PS01085">
    <property type="entry name" value="RIBUL_P_3_EPIMER_1"/>
    <property type="match status" value="1"/>
</dbReference>
<evidence type="ECO:0000256" key="13">
    <source>
        <dbReference type="PIRSR" id="PIRSR001461-2"/>
    </source>
</evidence>
<comment type="cofactor">
    <cofactor evidence="5">
        <name>Fe(2+)</name>
        <dbReference type="ChEBI" id="CHEBI:29033"/>
    </cofactor>
</comment>
<dbReference type="EMBL" id="QRVK01000013">
    <property type="protein sequence ID" value="RGS42939.1"/>
    <property type="molecule type" value="Genomic_DNA"/>
</dbReference>
<dbReference type="EC" id="5.1.3.1" evidence="7 10"/>
<evidence type="ECO:0000256" key="5">
    <source>
        <dbReference type="ARBA" id="ARBA00001954"/>
    </source>
</evidence>
<dbReference type="PROSITE" id="PS01086">
    <property type="entry name" value="RIBUL_P_3_EPIMER_2"/>
    <property type="match status" value="1"/>
</dbReference>
<keyword evidence="13" id="KW-0862">Zinc</keyword>
<dbReference type="InterPro" id="IPR011060">
    <property type="entry name" value="RibuloseP-bd_barrel"/>
</dbReference>
<comment type="cofactor">
    <cofactor evidence="4">
        <name>Zn(2+)</name>
        <dbReference type="ChEBI" id="CHEBI:29105"/>
    </cofactor>
</comment>
<evidence type="ECO:0000256" key="7">
    <source>
        <dbReference type="ARBA" id="ARBA00013188"/>
    </source>
</evidence>
<dbReference type="GO" id="GO:0006098">
    <property type="term" value="P:pentose-phosphate shunt"/>
    <property type="evidence" value="ECO:0007669"/>
    <property type="project" value="UniProtKB-UniRule"/>
</dbReference>
<feature type="binding site" evidence="10 13">
    <location>
        <position position="37"/>
    </location>
    <ligand>
        <name>a divalent metal cation</name>
        <dbReference type="ChEBI" id="CHEBI:60240"/>
    </ligand>
</feature>
<evidence type="ECO:0000256" key="6">
    <source>
        <dbReference type="ARBA" id="ARBA00009541"/>
    </source>
</evidence>
<evidence type="ECO:0000313" key="15">
    <source>
        <dbReference type="EMBL" id="RGS42939.1"/>
    </source>
</evidence>
<dbReference type="PANTHER" id="PTHR11749">
    <property type="entry name" value="RIBULOSE-5-PHOSPHATE-3-EPIMERASE"/>
    <property type="match status" value="1"/>
</dbReference>
<comment type="pathway">
    <text evidence="10">Carbohydrate degradation.</text>
</comment>
<reference evidence="15 16" key="1">
    <citation type="submission" date="2018-08" db="EMBL/GenBank/DDBJ databases">
        <title>A genome reference for cultivated species of the human gut microbiota.</title>
        <authorList>
            <person name="Zou Y."/>
            <person name="Xue W."/>
            <person name="Luo G."/>
        </authorList>
    </citation>
    <scope>NUCLEOTIDE SEQUENCE [LARGE SCALE GENOMIC DNA]</scope>
    <source>
        <strain evidence="15 16">AF22-21</strain>
    </source>
</reference>
<feature type="binding site" evidence="10 13">
    <location>
        <position position="177"/>
    </location>
    <ligand>
        <name>a divalent metal cation</name>
        <dbReference type="ChEBI" id="CHEBI:60240"/>
    </ligand>
</feature>
<keyword evidence="13" id="KW-0170">Cobalt</keyword>
<evidence type="ECO:0000256" key="11">
    <source>
        <dbReference type="PIRNR" id="PIRNR001461"/>
    </source>
</evidence>
<feature type="binding site" evidence="10 14">
    <location>
        <position position="10"/>
    </location>
    <ligand>
        <name>substrate</name>
    </ligand>
</feature>
<name>A0A412IS52_9FIRM</name>
<accession>A0A412IS52</accession>
<dbReference type="Gene3D" id="3.20.20.70">
    <property type="entry name" value="Aldolase class I"/>
    <property type="match status" value="1"/>
</dbReference>
<keyword evidence="8 10" id="KW-0479">Metal-binding</keyword>
<keyword evidence="10 11" id="KW-0119">Carbohydrate metabolism</keyword>
<feature type="binding site" evidence="10 13">
    <location>
        <position position="35"/>
    </location>
    <ligand>
        <name>a divalent metal cation</name>
        <dbReference type="ChEBI" id="CHEBI:60240"/>
    </ligand>
</feature>
<feature type="binding site" evidence="10 14">
    <location>
        <position position="68"/>
    </location>
    <ligand>
        <name>substrate</name>
    </ligand>
</feature>
<dbReference type="GO" id="GO:0019323">
    <property type="term" value="P:pentose catabolic process"/>
    <property type="evidence" value="ECO:0007669"/>
    <property type="project" value="UniProtKB-UniRule"/>
</dbReference>
<evidence type="ECO:0000256" key="4">
    <source>
        <dbReference type="ARBA" id="ARBA00001947"/>
    </source>
</evidence>
<dbReference type="FunFam" id="3.20.20.70:FF:000004">
    <property type="entry name" value="Ribulose-phosphate 3-epimerase"/>
    <property type="match status" value="1"/>
</dbReference>
<dbReference type="OrthoDB" id="1645589at2"/>
<feature type="binding site" evidence="10">
    <location>
        <begin position="177"/>
        <end position="179"/>
    </location>
    <ligand>
        <name>substrate</name>
    </ligand>
</feature>
<evidence type="ECO:0000256" key="8">
    <source>
        <dbReference type="ARBA" id="ARBA00022723"/>
    </source>
</evidence>
<dbReference type="NCBIfam" id="NF004076">
    <property type="entry name" value="PRK05581.1-4"/>
    <property type="match status" value="1"/>
</dbReference>
<dbReference type="Pfam" id="PF00834">
    <property type="entry name" value="Ribul_P_3_epim"/>
    <property type="match status" value="1"/>
</dbReference>
<comment type="cofactor">
    <cofactor evidence="10 13">
        <name>a divalent metal cation</name>
        <dbReference type="ChEBI" id="CHEBI:60240"/>
    </cofactor>
    <text evidence="10 13">Binds 1 divalent metal cation per subunit.</text>
</comment>
<dbReference type="Proteomes" id="UP000283295">
    <property type="component" value="Unassembled WGS sequence"/>
</dbReference>
<evidence type="ECO:0000256" key="9">
    <source>
        <dbReference type="ARBA" id="ARBA00023235"/>
    </source>
</evidence>
<evidence type="ECO:0000313" key="16">
    <source>
        <dbReference type="Proteomes" id="UP000283295"/>
    </source>
</evidence>
<dbReference type="CDD" id="cd00429">
    <property type="entry name" value="RPE"/>
    <property type="match status" value="1"/>
</dbReference>
<proteinExistence type="inferred from homology"/>
<dbReference type="GeneID" id="92831993"/>
<feature type="active site" description="Proton donor" evidence="10 12">
    <location>
        <position position="177"/>
    </location>
</feature>
<evidence type="ECO:0000256" key="1">
    <source>
        <dbReference type="ARBA" id="ARBA00001782"/>
    </source>
</evidence>
<sequence>MGKEIILSPSLLSVDFAHIADGIKELDRAEVPALHLDVMDGAFVPNISFGAPVIKCLRKETNMIFDVHLMVEEPVRYIDDFKKAGADWVTVHAECCKHLHRTITAIKEAGMKAGVALNPATPVSVIDYVLDEVDMVLVMSVNPGFGGQSFIPSSLRKIVEVRKLIDERNLDVRIEVDGGVNLKNVGEVIKSGADVIVAGSAVFNGDIYENSTKFMEKFRERGSDGAER</sequence>
<gene>
    <name evidence="10" type="primary">rpe</name>
    <name evidence="15" type="ORF">DWX94_06790</name>
</gene>
<comment type="cofactor">
    <cofactor evidence="3">
        <name>Co(2+)</name>
        <dbReference type="ChEBI" id="CHEBI:48828"/>
    </cofactor>
</comment>
<feature type="active site" description="Proton acceptor" evidence="10 12">
    <location>
        <position position="37"/>
    </location>
</feature>
<dbReference type="InterPro" id="IPR000056">
    <property type="entry name" value="Ribul_P_3_epim-like"/>
</dbReference>
<dbReference type="RefSeq" id="WP_004853117.1">
    <property type="nucleotide sequence ID" value="NZ_CABIWG010000001.1"/>
</dbReference>
<comment type="function">
    <text evidence="10">Catalyzes the reversible epimerization of D-ribulose 5-phosphate to D-xylulose 5-phosphate.</text>
</comment>
<evidence type="ECO:0000256" key="3">
    <source>
        <dbReference type="ARBA" id="ARBA00001941"/>
    </source>
</evidence>
<dbReference type="PIRSF" id="PIRSF001461">
    <property type="entry name" value="RPE"/>
    <property type="match status" value="1"/>
</dbReference>
<comment type="catalytic activity">
    <reaction evidence="1 10 11">
        <text>D-ribulose 5-phosphate = D-xylulose 5-phosphate</text>
        <dbReference type="Rhea" id="RHEA:13677"/>
        <dbReference type="ChEBI" id="CHEBI:57737"/>
        <dbReference type="ChEBI" id="CHEBI:58121"/>
        <dbReference type="EC" id="5.1.3.1"/>
    </reaction>
</comment>
<evidence type="ECO:0000256" key="14">
    <source>
        <dbReference type="PIRSR" id="PIRSR001461-3"/>
    </source>
</evidence>
<protein>
    <recommendedName>
        <fullName evidence="7 10">Ribulose-phosphate 3-epimerase</fullName>
        <ecNumber evidence="7 10">5.1.3.1</ecNumber>
    </recommendedName>
</protein>